<evidence type="ECO:0000313" key="8">
    <source>
        <dbReference type="EMBL" id="OEJ13597.1"/>
    </source>
</evidence>
<comment type="catalytic activity">
    <reaction evidence="3">
        <text>hydroxyacetone + NADP(+) = methylglyoxal + NADPH + H(+)</text>
        <dbReference type="Rhea" id="RHEA:27986"/>
        <dbReference type="ChEBI" id="CHEBI:15378"/>
        <dbReference type="ChEBI" id="CHEBI:17158"/>
        <dbReference type="ChEBI" id="CHEBI:27957"/>
        <dbReference type="ChEBI" id="CHEBI:57783"/>
        <dbReference type="ChEBI" id="CHEBI:58349"/>
    </reaction>
</comment>
<feature type="domain" description="NADP-dependent oxidoreductase" evidence="7">
    <location>
        <begin position="66"/>
        <end position="298"/>
    </location>
</feature>
<dbReference type="InterPro" id="IPR023210">
    <property type="entry name" value="NADP_OxRdtase_dom"/>
</dbReference>
<evidence type="ECO:0000256" key="6">
    <source>
        <dbReference type="PIRSR" id="PIRSR000097-3"/>
    </source>
</evidence>
<dbReference type="PANTHER" id="PTHR43827">
    <property type="entry name" value="2,5-DIKETO-D-GLUCONIC ACID REDUCTASE"/>
    <property type="match status" value="1"/>
</dbReference>
<evidence type="ECO:0000256" key="1">
    <source>
        <dbReference type="ARBA" id="ARBA00007905"/>
    </source>
</evidence>
<evidence type="ECO:0000256" key="4">
    <source>
        <dbReference type="PIRSR" id="PIRSR000097-1"/>
    </source>
</evidence>
<evidence type="ECO:0000313" key="9">
    <source>
        <dbReference type="Proteomes" id="UP000095247"/>
    </source>
</evidence>
<proteinExistence type="inferred from homology"/>
<protein>
    <submittedName>
        <fullName evidence="8">Aldo/keto reductase</fullName>
    </submittedName>
</protein>
<dbReference type="SUPFAM" id="SSF51430">
    <property type="entry name" value="NAD(P)-linked oxidoreductase"/>
    <property type="match status" value="1"/>
</dbReference>
<dbReference type="GO" id="GO:0016616">
    <property type="term" value="F:oxidoreductase activity, acting on the CH-OH group of donors, NAD or NADP as acceptor"/>
    <property type="evidence" value="ECO:0007669"/>
    <property type="project" value="UniProtKB-ARBA"/>
</dbReference>
<feature type="binding site" evidence="5">
    <location>
        <position position="145"/>
    </location>
    <ligand>
        <name>substrate</name>
    </ligand>
</feature>
<dbReference type="EMBL" id="MDCO01000012">
    <property type="protein sequence ID" value="OEJ13597.1"/>
    <property type="molecule type" value="Genomic_DNA"/>
</dbReference>
<comment type="caution">
    <text evidence="8">The sequence shown here is derived from an EMBL/GenBank/DDBJ whole genome shotgun (WGS) entry which is preliminary data.</text>
</comment>
<dbReference type="Proteomes" id="UP000095247">
    <property type="component" value="Unassembled WGS sequence"/>
</dbReference>
<dbReference type="CDD" id="cd19071">
    <property type="entry name" value="AKR_AKR1-5-like"/>
    <property type="match status" value="1"/>
</dbReference>
<comment type="similarity">
    <text evidence="1">Belongs to the aldo/keto reductase family.</text>
</comment>
<dbReference type="Pfam" id="PF00248">
    <property type="entry name" value="Aldo_ket_red"/>
    <property type="match status" value="1"/>
</dbReference>
<feature type="active site" description="Proton donor" evidence="4">
    <location>
        <position position="89"/>
    </location>
</feature>
<dbReference type="InterPro" id="IPR036812">
    <property type="entry name" value="NAD(P)_OxRdtase_dom_sf"/>
</dbReference>
<dbReference type="RefSeq" id="WP_069726911.1">
    <property type="nucleotide sequence ID" value="NZ_MDCO01000012.1"/>
</dbReference>
<dbReference type="PANTHER" id="PTHR43827:SF8">
    <property type="entry name" value="ALDO_KETO REDUCTASE FAMILY PROTEIN"/>
    <property type="match status" value="1"/>
</dbReference>
<dbReference type="InterPro" id="IPR020471">
    <property type="entry name" value="AKR"/>
</dbReference>
<evidence type="ECO:0000256" key="5">
    <source>
        <dbReference type="PIRSR" id="PIRSR000097-2"/>
    </source>
</evidence>
<gene>
    <name evidence="8" type="ORF">BFL38_02270</name>
</gene>
<dbReference type="AlphaFoldDB" id="A0A1E5NBZ3"/>
<evidence type="ECO:0000256" key="3">
    <source>
        <dbReference type="ARBA" id="ARBA00049445"/>
    </source>
</evidence>
<evidence type="ECO:0000256" key="2">
    <source>
        <dbReference type="ARBA" id="ARBA00023002"/>
    </source>
</evidence>
<reference evidence="8 9" key="1">
    <citation type="submission" date="2016-08" db="EMBL/GenBank/DDBJ databases">
        <title>Characterization and recognition of Brachyspira hampsonii sp. nov., a novel intestinal spirochete that is pathogenic to pigs.</title>
        <authorList>
            <person name="Mirajkar N."/>
            <person name="La T."/>
            <person name="Phillips N."/>
            <person name="Hampson D."/>
            <person name="Gebhart C."/>
        </authorList>
    </citation>
    <scope>NUCLEOTIDE SEQUENCE [LARGE SCALE GENOMIC DNA]</scope>
    <source>
        <strain evidence="8 9">P280/1</strain>
    </source>
</reference>
<sequence length="306" mass="35549">MKKIFFGLLFTFIFIITIFSLNNKAEANTNMENNKVVFNFNTKTAKLNSGYEIPLNGIGTYSLLNDECYNSVLFALQNGVRLIDTAYIYRNEEEVGKAVKDSKVDRKDIFIITKLYPNQYRDAENAINEALKKLDVEYIDMMLLHHPSQNDVEAYKAMEKAVKEGKIRSIGLSNWYIKELKEFLPKITIMPALVQNEIHPYYQDTNVIEYIQSLGIAVQGCYPLGGRGHQRELLNDKVLKDIAQKYNKSAAQIILRWNLQREVIVIPGSNNREHIIENTEIYDFELSDEDMKKIAELNRDEKHDWY</sequence>
<dbReference type="PRINTS" id="PR00069">
    <property type="entry name" value="ALDKETRDTASE"/>
</dbReference>
<dbReference type="FunFam" id="3.20.20.100:FF:000002">
    <property type="entry name" value="2,5-diketo-D-gluconic acid reductase A"/>
    <property type="match status" value="1"/>
</dbReference>
<dbReference type="PIRSF" id="PIRSF000097">
    <property type="entry name" value="AKR"/>
    <property type="match status" value="1"/>
</dbReference>
<organism evidence="8 9">
    <name type="scientific">Brachyspira hampsonii</name>
    <dbReference type="NCBI Taxonomy" id="1287055"/>
    <lineage>
        <taxon>Bacteria</taxon>
        <taxon>Pseudomonadati</taxon>
        <taxon>Spirochaetota</taxon>
        <taxon>Spirochaetia</taxon>
        <taxon>Brachyspirales</taxon>
        <taxon>Brachyspiraceae</taxon>
        <taxon>Brachyspira</taxon>
    </lineage>
</organism>
<accession>A0A1E5NBZ3</accession>
<feature type="site" description="Lowers pKa of active site Tyr" evidence="6">
    <location>
        <position position="114"/>
    </location>
</feature>
<keyword evidence="2" id="KW-0560">Oxidoreductase</keyword>
<evidence type="ECO:0000259" key="7">
    <source>
        <dbReference type="Pfam" id="PF00248"/>
    </source>
</evidence>
<name>A0A1E5NBZ3_9SPIR</name>
<dbReference type="Gene3D" id="3.20.20.100">
    <property type="entry name" value="NADP-dependent oxidoreductase domain"/>
    <property type="match status" value="1"/>
</dbReference>